<dbReference type="Proteomes" id="UP001152622">
    <property type="component" value="Chromosome 18"/>
</dbReference>
<dbReference type="InterPro" id="IPR051005">
    <property type="entry name" value="Pentraxin_domain"/>
</dbReference>
<evidence type="ECO:0000313" key="8">
    <source>
        <dbReference type="Proteomes" id="UP001152622"/>
    </source>
</evidence>
<dbReference type="Pfam" id="PF00354">
    <property type="entry name" value="Pentaxin"/>
    <property type="match status" value="1"/>
</dbReference>
<dbReference type="PANTHER" id="PTHR45869">
    <property type="entry name" value="C-REACTIVE PROTEIN-RELATED"/>
    <property type="match status" value="1"/>
</dbReference>
<evidence type="ECO:0000256" key="5">
    <source>
        <dbReference type="SAM" id="SignalP"/>
    </source>
</evidence>
<dbReference type="EMBL" id="JAINUF010000018">
    <property type="protein sequence ID" value="KAJ8338091.1"/>
    <property type="molecule type" value="Genomic_DNA"/>
</dbReference>
<feature type="domain" description="Pentraxin (PTX)" evidence="6">
    <location>
        <begin position="33"/>
        <end position="222"/>
    </location>
</feature>
<feature type="region of interest" description="Disordered" evidence="4">
    <location>
        <begin position="244"/>
        <end position="274"/>
    </location>
</feature>
<accession>A0A9Q1EFY0</accession>
<dbReference type="GO" id="GO:0046872">
    <property type="term" value="F:metal ion binding"/>
    <property type="evidence" value="ECO:0007669"/>
    <property type="project" value="UniProtKB-KW"/>
</dbReference>
<dbReference type="AlphaFoldDB" id="A0A9Q1EFY0"/>
<keyword evidence="1" id="KW-0479">Metal-binding</keyword>
<keyword evidence="8" id="KW-1185">Reference proteome</keyword>
<gene>
    <name evidence="7" type="ORF">SKAU_G00370570</name>
</gene>
<protein>
    <recommendedName>
        <fullName evidence="6">Pentraxin (PTX) domain-containing protein</fullName>
    </recommendedName>
</protein>
<evidence type="ECO:0000256" key="1">
    <source>
        <dbReference type="ARBA" id="ARBA00022723"/>
    </source>
</evidence>
<sequence>MASLIFLSVWCVMFLEQCVAEKPSNVLTYSAETDLQGQMFSVNKGGSVTLLSSGVGPLHNFTVCLRHISEESDSKIFFTLSLGGVHGISLKSINTRLQLTVGRDSEAFQSTFPVNVDFTPPWTGLCTTWTSSSGMAQVWPYGMPSVRKGMWRNQVFTGRPLLTISGFVGQVTDVHVWHYILSPSAIASFSNGKVLQEGTVLSWRRAQYNTGGYVVLEPVQVFQRALPCCGFPVGLGYSARKQKANRQMAKKTRRGNSKRRKWVMGKDTEGATAL</sequence>
<dbReference type="PANTHER" id="PTHR45869:SF8">
    <property type="entry name" value="LAMG-LIKE JELLYROLL FOLD DOMAIN-CONTAINING PROTEIN"/>
    <property type="match status" value="1"/>
</dbReference>
<evidence type="ECO:0000256" key="4">
    <source>
        <dbReference type="SAM" id="MobiDB-lite"/>
    </source>
</evidence>
<organism evidence="7 8">
    <name type="scientific">Synaphobranchus kaupii</name>
    <name type="common">Kaup's arrowtooth eel</name>
    <dbReference type="NCBI Taxonomy" id="118154"/>
    <lineage>
        <taxon>Eukaryota</taxon>
        <taxon>Metazoa</taxon>
        <taxon>Chordata</taxon>
        <taxon>Craniata</taxon>
        <taxon>Vertebrata</taxon>
        <taxon>Euteleostomi</taxon>
        <taxon>Actinopterygii</taxon>
        <taxon>Neopterygii</taxon>
        <taxon>Teleostei</taxon>
        <taxon>Anguilliformes</taxon>
        <taxon>Synaphobranchidae</taxon>
        <taxon>Synaphobranchus</taxon>
    </lineage>
</organism>
<keyword evidence="5" id="KW-0732">Signal</keyword>
<dbReference type="InterPro" id="IPR001759">
    <property type="entry name" value="PTX_dom"/>
</dbReference>
<feature type="chain" id="PRO_5040203895" description="Pentraxin (PTX) domain-containing protein" evidence="5">
    <location>
        <begin position="21"/>
        <end position="274"/>
    </location>
</feature>
<comment type="caution">
    <text evidence="7">The sequence shown here is derived from an EMBL/GenBank/DDBJ whole genome shotgun (WGS) entry which is preliminary data.</text>
</comment>
<evidence type="ECO:0000256" key="2">
    <source>
        <dbReference type="ARBA" id="ARBA00022837"/>
    </source>
</evidence>
<feature type="signal peptide" evidence="5">
    <location>
        <begin position="1"/>
        <end position="20"/>
    </location>
</feature>
<evidence type="ECO:0000256" key="3">
    <source>
        <dbReference type="PROSITE-ProRule" id="PRU01172"/>
    </source>
</evidence>
<evidence type="ECO:0000259" key="6">
    <source>
        <dbReference type="PROSITE" id="PS51828"/>
    </source>
</evidence>
<dbReference type="OrthoDB" id="547680at2759"/>
<keyword evidence="2" id="KW-0106">Calcium</keyword>
<name>A0A9Q1EFY0_SYNKA</name>
<dbReference type="SMART" id="SM00159">
    <property type="entry name" value="PTX"/>
    <property type="match status" value="1"/>
</dbReference>
<dbReference type="InterPro" id="IPR013320">
    <property type="entry name" value="ConA-like_dom_sf"/>
</dbReference>
<proteinExistence type="predicted"/>
<comment type="caution">
    <text evidence="3">Lacks conserved residue(s) required for the propagation of feature annotation.</text>
</comment>
<evidence type="ECO:0000313" key="7">
    <source>
        <dbReference type="EMBL" id="KAJ8338091.1"/>
    </source>
</evidence>
<dbReference type="SUPFAM" id="SSF49899">
    <property type="entry name" value="Concanavalin A-like lectins/glucanases"/>
    <property type="match status" value="1"/>
</dbReference>
<feature type="compositionally biased region" description="Basic and acidic residues" evidence="4">
    <location>
        <begin position="264"/>
        <end position="274"/>
    </location>
</feature>
<feature type="compositionally biased region" description="Basic residues" evidence="4">
    <location>
        <begin position="244"/>
        <end position="263"/>
    </location>
</feature>
<reference evidence="7" key="1">
    <citation type="journal article" date="2023" name="Science">
        <title>Genome structures resolve the early diversification of teleost fishes.</title>
        <authorList>
            <person name="Parey E."/>
            <person name="Louis A."/>
            <person name="Montfort J."/>
            <person name="Bouchez O."/>
            <person name="Roques C."/>
            <person name="Iampietro C."/>
            <person name="Lluch J."/>
            <person name="Castinel A."/>
            <person name="Donnadieu C."/>
            <person name="Desvignes T."/>
            <person name="Floi Bucao C."/>
            <person name="Jouanno E."/>
            <person name="Wen M."/>
            <person name="Mejri S."/>
            <person name="Dirks R."/>
            <person name="Jansen H."/>
            <person name="Henkel C."/>
            <person name="Chen W.J."/>
            <person name="Zahm M."/>
            <person name="Cabau C."/>
            <person name="Klopp C."/>
            <person name="Thompson A.W."/>
            <person name="Robinson-Rechavi M."/>
            <person name="Braasch I."/>
            <person name="Lecointre G."/>
            <person name="Bobe J."/>
            <person name="Postlethwait J.H."/>
            <person name="Berthelot C."/>
            <person name="Roest Crollius H."/>
            <person name="Guiguen Y."/>
        </authorList>
    </citation>
    <scope>NUCLEOTIDE SEQUENCE</scope>
    <source>
        <strain evidence="7">WJC10195</strain>
    </source>
</reference>
<dbReference type="Gene3D" id="2.60.120.200">
    <property type="match status" value="1"/>
</dbReference>
<dbReference type="PROSITE" id="PS51828">
    <property type="entry name" value="PTX_2"/>
    <property type="match status" value="1"/>
</dbReference>